<sequence length="238" mass="26883">MQRPISIATKNVELHVHALVHAYPLLHRLCLRHSNPGKIFADSSQTITFCKCDTLVRAEKLSRDIQRAGLFPSPESFNLTSHSTYNKMADPYTATRQDFTTHLTHTNIPPDANATFKQYAESHQTLLTALMQHPAMAPNLQQTYMTPANSKNKIYFMWDFVGRTLGLIVQFDPTRNPARGPKKAIWNDVVNRTVMTKTLLAEDDTSKLETMLEAQYPDQRGRHPDIGDEVLAAARALP</sequence>
<protein>
    <submittedName>
        <fullName evidence="1">Uncharacterized protein</fullName>
    </submittedName>
</protein>
<evidence type="ECO:0000313" key="1">
    <source>
        <dbReference type="EMBL" id="KXT00600.1"/>
    </source>
</evidence>
<comment type="caution">
    <text evidence="1">The sequence shown here is derived from an EMBL/GenBank/DDBJ whole genome shotgun (WGS) entry which is preliminary data.</text>
</comment>
<proteinExistence type="predicted"/>
<name>A0A139HDS0_9PEZI</name>
<dbReference type="AlphaFoldDB" id="A0A139HDS0"/>
<dbReference type="EMBL" id="LFZN01000070">
    <property type="protein sequence ID" value="KXT00600.1"/>
    <property type="molecule type" value="Genomic_DNA"/>
</dbReference>
<reference evidence="1 2" key="1">
    <citation type="submission" date="2015-07" db="EMBL/GenBank/DDBJ databases">
        <title>Comparative genomics of the Sigatoka disease complex on banana suggests a link between parallel evolutionary changes in Pseudocercospora fijiensis and Pseudocercospora eumusae and increased virulence on the banana host.</title>
        <authorList>
            <person name="Chang T.-C."/>
            <person name="Salvucci A."/>
            <person name="Crous P.W."/>
            <person name="Stergiopoulos I."/>
        </authorList>
    </citation>
    <scope>NUCLEOTIDE SEQUENCE [LARGE SCALE GENOMIC DNA]</scope>
    <source>
        <strain evidence="1 2">CBS 114824</strain>
    </source>
</reference>
<dbReference type="OrthoDB" id="49016at2759"/>
<organism evidence="1 2">
    <name type="scientific">Pseudocercospora eumusae</name>
    <dbReference type="NCBI Taxonomy" id="321146"/>
    <lineage>
        <taxon>Eukaryota</taxon>
        <taxon>Fungi</taxon>
        <taxon>Dikarya</taxon>
        <taxon>Ascomycota</taxon>
        <taxon>Pezizomycotina</taxon>
        <taxon>Dothideomycetes</taxon>
        <taxon>Dothideomycetidae</taxon>
        <taxon>Mycosphaerellales</taxon>
        <taxon>Mycosphaerellaceae</taxon>
        <taxon>Pseudocercospora</taxon>
    </lineage>
</organism>
<accession>A0A139HDS0</accession>
<evidence type="ECO:0000313" key="2">
    <source>
        <dbReference type="Proteomes" id="UP000070133"/>
    </source>
</evidence>
<dbReference type="Proteomes" id="UP000070133">
    <property type="component" value="Unassembled WGS sequence"/>
</dbReference>
<gene>
    <name evidence="1" type="ORF">AC578_3171</name>
</gene>
<keyword evidence="2" id="KW-1185">Reference proteome</keyword>